<protein>
    <submittedName>
        <fullName evidence="6">G protein-coupled receptor</fullName>
    </submittedName>
</protein>
<dbReference type="Proteomes" id="UP000005239">
    <property type="component" value="Unassembled WGS sequence"/>
</dbReference>
<keyword evidence="7" id="KW-1185">Reference proteome</keyword>
<dbReference type="InterPro" id="IPR050920">
    <property type="entry name" value="Nematode_rcpt-like_delta"/>
</dbReference>
<accession>A0A2A6CN70</accession>
<evidence type="ECO:0000313" key="6">
    <source>
        <dbReference type="EnsemblMetazoa" id="PPA34221.1"/>
    </source>
</evidence>
<dbReference type="PANTHER" id="PTHR22945:SF40">
    <property type="entry name" value="SERPENTINE RECEPTOR, CLASS D (DELTA)-RELATED"/>
    <property type="match status" value="1"/>
</dbReference>
<keyword evidence="4" id="KW-1133">Transmembrane helix</keyword>
<evidence type="ECO:0000256" key="3">
    <source>
        <dbReference type="ARBA" id="ARBA00022692"/>
    </source>
</evidence>
<accession>A0A8R1YKL1</accession>
<dbReference type="InterPro" id="IPR019421">
    <property type="entry name" value="7TM_GPCR_serpentine_rcpt_Srd"/>
</dbReference>
<proteinExistence type="inferred from homology"/>
<sequence length="280" mass="31108">MEVSTVFISINSIMSVLGIIANLILITLILTKTPANIRTYTRLVLCAAVCDLTGITMFPLCMPRLHNIPRGMVIIFYFYLHEKVCWASFGITEQLIIVNDALICLSFVYRLHATTRLPPATYKIFVAVALVVCFTLTTSVGYYRLLKQARKKGEGKSVSTASDFTVGQAYASNTTDEEFTNFTNVPHISGFLDFTFDETPVVLSWTNFGAEVLFGSAILLRLLTARKFKSLQALNAQLLILFCFVVAASNVAIDLYRIVESDIPGFIVLPVRQMPCSTDK</sequence>
<dbReference type="AlphaFoldDB" id="A0A2A6CN70"/>
<keyword evidence="3" id="KW-0812">Transmembrane</keyword>
<organism evidence="6 7">
    <name type="scientific">Pristionchus pacificus</name>
    <name type="common">Parasitic nematode worm</name>
    <dbReference type="NCBI Taxonomy" id="54126"/>
    <lineage>
        <taxon>Eukaryota</taxon>
        <taxon>Metazoa</taxon>
        <taxon>Ecdysozoa</taxon>
        <taxon>Nematoda</taxon>
        <taxon>Chromadorea</taxon>
        <taxon>Rhabditida</taxon>
        <taxon>Rhabditina</taxon>
        <taxon>Diplogasteromorpha</taxon>
        <taxon>Diplogasteroidea</taxon>
        <taxon>Neodiplogasteridae</taxon>
        <taxon>Pristionchus</taxon>
    </lineage>
</organism>
<dbReference type="EnsemblMetazoa" id="PPA34221.1">
    <property type="protein sequence ID" value="PPA34221.1"/>
    <property type="gene ID" value="WBGene00272590"/>
</dbReference>
<reference evidence="7" key="1">
    <citation type="journal article" date="2008" name="Nat. Genet.">
        <title>The Pristionchus pacificus genome provides a unique perspective on nematode lifestyle and parasitism.</title>
        <authorList>
            <person name="Dieterich C."/>
            <person name="Clifton S.W."/>
            <person name="Schuster L.N."/>
            <person name="Chinwalla A."/>
            <person name="Delehaunty K."/>
            <person name="Dinkelacker I."/>
            <person name="Fulton L."/>
            <person name="Fulton R."/>
            <person name="Godfrey J."/>
            <person name="Minx P."/>
            <person name="Mitreva M."/>
            <person name="Roeseler W."/>
            <person name="Tian H."/>
            <person name="Witte H."/>
            <person name="Yang S.P."/>
            <person name="Wilson R.K."/>
            <person name="Sommer R.J."/>
        </authorList>
    </citation>
    <scope>NUCLEOTIDE SEQUENCE [LARGE SCALE GENOMIC DNA]</scope>
    <source>
        <strain evidence="7">PS312</strain>
    </source>
</reference>
<evidence type="ECO:0000256" key="2">
    <source>
        <dbReference type="ARBA" id="ARBA00009166"/>
    </source>
</evidence>
<dbReference type="GO" id="GO:0016020">
    <property type="term" value="C:membrane"/>
    <property type="evidence" value="ECO:0007669"/>
    <property type="project" value="UniProtKB-SubCell"/>
</dbReference>
<comment type="similarity">
    <text evidence="2">Belongs to the nematode receptor-like protein srd family.</text>
</comment>
<name>A0A2A6CN70_PRIPA</name>
<reference evidence="6" key="2">
    <citation type="submission" date="2022-06" db="UniProtKB">
        <authorList>
            <consortium name="EnsemblMetazoa"/>
        </authorList>
    </citation>
    <scope>IDENTIFICATION</scope>
    <source>
        <strain evidence="6">PS312</strain>
    </source>
</reference>
<evidence type="ECO:0000313" key="7">
    <source>
        <dbReference type="Proteomes" id="UP000005239"/>
    </source>
</evidence>
<dbReference type="PANTHER" id="PTHR22945">
    <property type="entry name" value="SERPENTINE RECEPTOR, CLASS D DELTA"/>
    <property type="match status" value="1"/>
</dbReference>
<gene>
    <name evidence="6" type="primary">WBGene00272590</name>
</gene>
<dbReference type="Pfam" id="PF10317">
    <property type="entry name" value="7TM_GPCR_Srd"/>
    <property type="match status" value="1"/>
</dbReference>
<comment type="subcellular location">
    <subcellularLocation>
        <location evidence="1">Membrane</location>
        <topology evidence="1">Multi-pass membrane protein</topology>
    </subcellularLocation>
</comment>
<evidence type="ECO:0000256" key="1">
    <source>
        <dbReference type="ARBA" id="ARBA00004141"/>
    </source>
</evidence>
<evidence type="ECO:0000256" key="5">
    <source>
        <dbReference type="ARBA" id="ARBA00023136"/>
    </source>
</evidence>
<keyword evidence="5" id="KW-0472">Membrane</keyword>
<evidence type="ECO:0000256" key="4">
    <source>
        <dbReference type="ARBA" id="ARBA00022989"/>
    </source>
</evidence>